<gene>
    <name evidence="7" type="ORF">HMPREF1318_1831</name>
</gene>
<keyword evidence="8" id="KW-1185">Reference proteome</keyword>
<reference evidence="7 8" key="1">
    <citation type="submission" date="2012-05" db="EMBL/GenBank/DDBJ databases">
        <authorList>
            <person name="Harkins D.M."/>
            <person name="Madupu R."/>
            <person name="Durkin A.S."/>
            <person name="Torralba M."/>
            <person name="Methe B."/>
            <person name="Sutton G.G."/>
            <person name="Nelson K.E."/>
        </authorList>
    </citation>
    <scope>NUCLEOTIDE SEQUENCE [LARGE SCALE GENOMIC DNA]</scope>
    <source>
        <strain evidence="7 8">F0489</strain>
    </source>
</reference>
<dbReference type="PATRIC" id="fig|1125718.3.peg.97"/>
<dbReference type="OrthoDB" id="25607at2"/>
<comment type="caution">
    <text evidence="7">The sequence shown here is derived from an EMBL/GenBank/DDBJ whole genome shotgun (WGS) entry which is preliminary data.</text>
</comment>
<accession>J0NS40</accession>
<dbReference type="Proteomes" id="UP000002941">
    <property type="component" value="Unassembled WGS sequence"/>
</dbReference>
<dbReference type="PANTHER" id="PTHR43344">
    <property type="entry name" value="PHOSPHOSERINE PHOSPHATASE"/>
    <property type="match status" value="1"/>
</dbReference>
<keyword evidence="6" id="KW-0472">Membrane</keyword>
<evidence type="ECO:0000256" key="3">
    <source>
        <dbReference type="ARBA" id="ARBA00022801"/>
    </source>
</evidence>
<name>J0NS40_9ACTO</name>
<dbReference type="Gene3D" id="1.20.1440.100">
    <property type="entry name" value="SG protein - dephosphorylation function"/>
    <property type="match status" value="1"/>
</dbReference>
<keyword evidence="4" id="KW-0460">Magnesium</keyword>
<sequence length="340" mass="36227">MNTVTTPRNRDVLELQAGRPAEGPEGPESPETPDTPDDIAPPEGSSWRTCAYFDLDKTILATSTTFALGSPMRRSGLISTTSLARGIIAQLPYLLMGADESQTSRLMERLALMSAGIERAHLQAVVCDALATVIEPAVYAEALDLIEAHHRAGHDVVVVSASSAEMVEPIAALVGADRAIATRMEVDAEGRFTGRIEHSLLHGAKVDALVADASAHRISLSRSWAYSDSISDRPMLEAVGHPVAVNPDRDLRRLADAQGWPVRDFEQPVPVRARPRTRKETAAHGPRGSGLARNATGLIAIITVIAAIVGISVIAGAAGLAVTRRRDGRDDTAFPTARNH</sequence>
<dbReference type="InterPro" id="IPR036412">
    <property type="entry name" value="HAD-like_sf"/>
</dbReference>
<feature type="region of interest" description="Disordered" evidence="5">
    <location>
        <begin position="270"/>
        <end position="289"/>
    </location>
</feature>
<evidence type="ECO:0000256" key="6">
    <source>
        <dbReference type="SAM" id="Phobius"/>
    </source>
</evidence>
<keyword evidence="3 7" id="KW-0378">Hydrolase</keyword>
<dbReference type="GO" id="GO:0046872">
    <property type="term" value="F:metal ion binding"/>
    <property type="evidence" value="ECO:0007669"/>
    <property type="project" value="UniProtKB-KW"/>
</dbReference>
<comment type="similarity">
    <text evidence="1">Belongs to the HAD-like hydrolase superfamily. SerB family.</text>
</comment>
<dbReference type="Gene3D" id="3.40.50.1000">
    <property type="entry name" value="HAD superfamily/HAD-like"/>
    <property type="match status" value="1"/>
</dbReference>
<dbReference type="AlphaFoldDB" id="J0NS40"/>
<protein>
    <submittedName>
        <fullName evidence="7">HAD hydrolase, family IB</fullName>
    </submittedName>
</protein>
<organism evidence="7 8">
    <name type="scientific">Actinomyces massiliensis F0489</name>
    <dbReference type="NCBI Taxonomy" id="1125718"/>
    <lineage>
        <taxon>Bacteria</taxon>
        <taxon>Bacillati</taxon>
        <taxon>Actinomycetota</taxon>
        <taxon>Actinomycetes</taxon>
        <taxon>Actinomycetales</taxon>
        <taxon>Actinomycetaceae</taxon>
        <taxon>Actinomyces</taxon>
    </lineage>
</organism>
<evidence type="ECO:0000256" key="1">
    <source>
        <dbReference type="ARBA" id="ARBA00009184"/>
    </source>
</evidence>
<keyword evidence="2" id="KW-0479">Metal-binding</keyword>
<feature type="transmembrane region" description="Helical" evidence="6">
    <location>
        <begin position="297"/>
        <end position="322"/>
    </location>
</feature>
<dbReference type="InterPro" id="IPR006385">
    <property type="entry name" value="HAD_hydro_SerB1"/>
</dbReference>
<dbReference type="CDD" id="cd02612">
    <property type="entry name" value="HAD_PGPPase"/>
    <property type="match status" value="1"/>
</dbReference>
<feature type="region of interest" description="Disordered" evidence="5">
    <location>
        <begin position="1"/>
        <end position="44"/>
    </location>
</feature>
<evidence type="ECO:0000313" key="8">
    <source>
        <dbReference type="Proteomes" id="UP000002941"/>
    </source>
</evidence>
<dbReference type="eggNOG" id="COG0560">
    <property type="taxonomic scope" value="Bacteria"/>
</dbReference>
<dbReference type="InterPro" id="IPR050582">
    <property type="entry name" value="HAD-like_SerB"/>
</dbReference>
<dbReference type="EMBL" id="AKFT01000006">
    <property type="protein sequence ID" value="EJF47652.1"/>
    <property type="molecule type" value="Genomic_DNA"/>
</dbReference>
<evidence type="ECO:0000256" key="2">
    <source>
        <dbReference type="ARBA" id="ARBA00022723"/>
    </source>
</evidence>
<dbReference type="SUPFAM" id="SSF56784">
    <property type="entry name" value="HAD-like"/>
    <property type="match status" value="1"/>
</dbReference>
<proteinExistence type="inferred from homology"/>
<keyword evidence="6" id="KW-0812">Transmembrane</keyword>
<keyword evidence="6" id="KW-1133">Transmembrane helix</keyword>
<dbReference type="PANTHER" id="PTHR43344:SF13">
    <property type="entry name" value="PHOSPHATASE RV3661-RELATED"/>
    <property type="match status" value="1"/>
</dbReference>
<dbReference type="Pfam" id="PF12710">
    <property type="entry name" value="HAD"/>
    <property type="match status" value="1"/>
</dbReference>
<evidence type="ECO:0000256" key="4">
    <source>
        <dbReference type="ARBA" id="ARBA00022842"/>
    </source>
</evidence>
<dbReference type="InterPro" id="IPR023214">
    <property type="entry name" value="HAD_sf"/>
</dbReference>
<evidence type="ECO:0000256" key="5">
    <source>
        <dbReference type="SAM" id="MobiDB-lite"/>
    </source>
</evidence>
<dbReference type="NCBIfam" id="TIGR01488">
    <property type="entry name" value="HAD-SF-IB"/>
    <property type="match status" value="1"/>
</dbReference>
<dbReference type="GO" id="GO:0016787">
    <property type="term" value="F:hydrolase activity"/>
    <property type="evidence" value="ECO:0007669"/>
    <property type="project" value="UniProtKB-KW"/>
</dbReference>
<evidence type="ECO:0000313" key="7">
    <source>
        <dbReference type="EMBL" id="EJF47652.1"/>
    </source>
</evidence>
<dbReference type="NCBIfam" id="TIGR01490">
    <property type="entry name" value="HAD-SF-IB-hyp1"/>
    <property type="match status" value="1"/>
</dbReference>